<reference evidence="1" key="1">
    <citation type="submission" date="2019-10" db="EMBL/GenBank/DDBJ databases">
        <authorList>
            <person name="Zhang R."/>
            <person name="Pan Y."/>
            <person name="Wang J."/>
            <person name="Ma R."/>
            <person name="Yu S."/>
        </authorList>
    </citation>
    <scope>NUCLEOTIDE SEQUENCE</scope>
    <source>
        <strain evidence="1">LA-IB0</strain>
        <tissue evidence="1">Leaf</tissue>
    </source>
</reference>
<dbReference type="EMBL" id="WHWC01000001">
    <property type="protein sequence ID" value="KAG8391788.1"/>
    <property type="molecule type" value="Genomic_DNA"/>
</dbReference>
<proteinExistence type="predicted"/>
<name>A0AAV6YAU3_9LAMI</name>
<comment type="caution">
    <text evidence="1">The sequence shown here is derived from an EMBL/GenBank/DDBJ whole genome shotgun (WGS) entry which is preliminary data.</text>
</comment>
<evidence type="ECO:0000313" key="2">
    <source>
        <dbReference type="Proteomes" id="UP000826271"/>
    </source>
</evidence>
<protein>
    <submittedName>
        <fullName evidence="1">Uncharacterized protein</fullName>
    </submittedName>
</protein>
<gene>
    <name evidence="1" type="ORF">BUALT_Bualt01G0223400</name>
</gene>
<organism evidence="1 2">
    <name type="scientific">Buddleja alternifolia</name>
    <dbReference type="NCBI Taxonomy" id="168488"/>
    <lineage>
        <taxon>Eukaryota</taxon>
        <taxon>Viridiplantae</taxon>
        <taxon>Streptophyta</taxon>
        <taxon>Embryophyta</taxon>
        <taxon>Tracheophyta</taxon>
        <taxon>Spermatophyta</taxon>
        <taxon>Magnoliopsida</taxon>
        <taxon>eudicotyledons</taxon>
        <taxon>Gunneridae</taxon>
        <taxon>Pentapetalae</taxon>
        <taxon>asterids</taxon>
        <taxon>lamiids</taxon>
        <taxon>Lamiales</taxon>
        <taxon>Scrophulariaceae</taxon>
        <taxon>Buddlejeae</taxon>
        <taxon>Buddleja</taxon>
    </lineage>
</organism>
<accession>A0AAV6YAU3</accession>
<dbReference type="AlphaFoldDB" id="A0AAV6YAU3"/>
<dbReference type="Proteomes" id="UP000826271">
    <property type="component" value="Unassembled WGS sequence"/>
</dbReference>
<evidence type="ECO:0000313" key="1">
    <source>
        <dbReference type="EMBL" id="KAG8391788.1"/>
    </source>
</evidence>
<keyword evidence="2" id="KW-1185">Reference proteome</keyword>
<sequence>MDMLGDLVWNHIKKEGRFFGSSPGVAVALNFSFGAFKGAYASYLWGCLCDLFDYLVILNKYTEFKCTILTLTQELGKPSANEDLPISQKTQKKVQEYRLFCIISYVFQNSDVVLFSERHSCPVSCLLLLFNKSQHFSIIFQMLRNLMAPGQDEHVARSNILLLLKNIMVVIHQHMLNAFTTKVWVMLKPIDMEFVLHMALVSGGCLALEYAHIPVKALGHKRVLALEDALHLSSLILLKMHQETFLTSFPSFARCNMARSVVLSWLLDGNWKKKPS</sequence>